<dbReference type="OrthoDB" id="10250120at2759"/>
<organism evidence="1 2">
    <name type="scientific">Oesophagostomum dentatum</name>
    <name type="common">Nodular worm</name>
    <dbReference type="NCBI Taxonomy" id="61180"/>
    <lineage>
        <taxon>Eukaryota</taxon>
        <taxon>Metazoa</taxon>
        <taxon>Ecdysozoa</taxon>
        <taxon>Nematoda</taxon>
        <taxon>Chromadorea</taxon>
        <taxon>Rhabditida</taxon>
        <taxon>Rhabditina</taxon>
        <taxon>Rhabditomorpha</taxon>
        <taxon>Strongyloidea</taxon>
        <taxon>Strongylidae</taxon>
        <taxon>Oesophagostomum</taxon>
    </lineage>
</organism>
<evidence type="ECO:0000313" key="2">
    <source>
        <dbReference type="Proteomes" id="UP000053660"/>
    </source>
</evidence>
<reference evidence="1 2" key="1">
    <citation type="submission" date="2014-03" db="EMBL/GenBank/DDBJ databases">
        <title>Draft genome of the hookworm Oesophagostomum dentatum.</title>
        <authorList>
            <person name="Mitreva M."/>
        </authorList>
    </citation>
    <scope>NUCLEOTIDE SEQUENCE [LARGE SCALE GENOMIC DNA]</scope>
    <source>
        <strain evidence="1 2">OD-Hann</strain>
    </source>
</reference>
<sequence length="77" mass="8687">MAGERSAKYLPTFWQDDGAMQGYMSVIKARAVNPIDHDRKVKFWANLIASSCEVEGNAIISVDCLKRRFRRGDQVPA</sequence>
<accession>A0A0B1RXG0</accession>
<feature type="non-terminal residue" evidence="1">
    <location>
        <position position="77"/>
    </location>
</feature>
<dbReference type="Pfam" id="PF25880">
    <property type="entry name" value="WHD_CHMP7_1st"/>
    <property type="match status" value="1"/>
</dbReference>
<dbReference type="EMBL" id="KN611866">
    <property type="protein sequence ID" value="KHJ76326.1"/>
    <property type="molecule type" value="Genomic_DNA"/>
</dbReference>
<evidence type="ECO:0000313" key="1">
    <source>
        <dbReference type="EMBL" id="KHJ76326.1"/>
    </source>
</evidence>
<dbReference type="Proteomes" id="UP000053660">
    <property type="component" value="Unassembled WGS sequence"/>
</dbReference>
<keyword evidence="2" id="KW-1185">Reference proteome</keyword>
<gene>
    <name evidence="1" type="ORF">OESDEN_24054</name>
</gene>
<dbReference type="AlphaFoldDB" id="A0A0B1RXG0"/>
<protein>
    <submittedName>
        <fullName evidence="1">Uncharacterized protein</fullName>
    </submittedName>
</protein>
<proteinExistence type="predicted"/>
<name>A0A0B1RXG0_OESDE</name>